<evidence type="ECO:0000313" key="2">
    <source>
        <dbReference type="Proteomes" id="UP000632535"/>
    </source>
</evidence>
<dbReference type="Gene3D" id="3.40.50.1000">
    <property type="entry name" value="HAD superfamily/HAD-like"/>
    <property type="match status" value="1"/>
</dbReference>
<protein>
    <submittedName>
        <fullName evidence="1">Haloacid dehalogenase</fullName>
    </submittedName>
</protein>
<dbReference type="Proteomes" id="UP000632535">
    <property type="component" value="Unassembled WGS sequence"/>
</dbReference>
<gene>
    <name evidence="1" type="ORF">GCM10007368_10570</name>
</gene>
<dbReference type="InterPro" id="IPR036412">
    <property type="entry name" value="HAD-like_sf"/>
</dbReference>
<organism evidence="1 2">
    <name type="scientific">Isoptericola cucumis</name>
    <dbReference type="NCBI Taxonomy" id="1776856"/>
    <lineage>
        <taxon>Bacteria</taxon>
        <taxon>Bacillati</taxon>
        <taxon>Actinomycetota</taxon>
        <taxon>Actinomycetes</taxon>
        <taxon>Micrococcales</taxon>
        <taxon>Promicromonosporaceae</taxon>
        <taxon>Isoptericola</taxon>
    </lineage>
</organism>
<dbReference type="PANTHER" id="PTHR10000:SF25">
    <property type="entry name" value="PHOSPHATASE YKRA-RELATED"/>
    <property type="match status" value="1"/>
</dbReference>
<keyword evidence="2" id="KW-1185">Reference proteome</keyword>
<dbReference type="SUPFAM" id="SSF56784">
    <property type="entry name" value="HAD-like"/>
    <property type="match status" value="1"/>
</dbReference>
<proteinExistence type="predicted"/>
<dbReference type="PANTHER" id="PTHR10000">
    <property type="entry name" value="PHOSPHOSERINE PHOSPHATASE"/>
    <property type="match status" value="1"/>
</dbReference>
<dbReference type="InterPro" id="IPR023214">
    <property type="entry name" value="HAD_sf"/>
</dbReference>
<dbReference type="Gene3D" id="3.30.1240.10">
    <property type="match status" value="1"/>
</dbReference>
<name>A0ABQ2B2Q6_9MICO</name>
<dbReference type="Pfam" id="PF08282">
    <property type="entry name" value="Hydrolase_3"/>
    <property type="match status" value="1"/>
</dbReference>
<accession>A0ABQ2B2Q6</accession>
<dbReference type="RefSeq" id="WP_188522619.1">
    <property type="nucleotide sequence ID" value="NZ_BMDG01000003.1"/>
</dbReference>
<evidence type="ECO:0000313" key="1">
    <source>
        <dbReference type="EMBL" id="GGI06319.1"/>
    </source>
</evidence>
<reference evidence="2" key="1">
    <citation type="journal article" date="2019" name="Int. J. Syst. Evol. Microbiol.">
        <title>The Global Catalogue of Microorganisms (GCM) 10K type strain sequencing project: providing services to taxonomists for standard genome sequencing and annotation.</title>
        <authorList>
            <consortium name="The Broad Institute Genomics Platform"/>
            <consortium name="The Broad Institute Genome Sequencing Center for Infectious Disease"/>
            <person name="Wu L."/>
            <person name="Ma J."/>
        </authorList>
    </citation>
    <scope>NUCLEOTIDE SEQUENCE [LARGE SCALE GENOMIC DNA]</scope>
    <source>
        <strain evidence="2">CCM 8653</strain>
    </source>
</reference>
<comment type="caution">
    <text evidence="1">The sequence shown here is derived from an EMBL/GenBank/DDBJ whole genome shotgun (WGS) entry which is preliminary data.</text>
</comment>
<dbReference type="EMBL" id="BMDG01000003">
    <property type="protein sequence ID" value="GGI06319.1"/>
    <property type="molecule type" value="Genomic_DNA"/>
</dbReference>
<sequence length="278" mass="28539">MTGSRTRTIFLDVDGTYADHGTVPEVHADAVRAARAAGHRVLLCTGRPVSMLPDPLLAAGFDGIVASAGAYVSLGGQVVADVRFPDDLATRVRHVLDEHDVAYLLEAPEAVYGPVGVDDRLAARGSAAPREILDILRMPGDLAAVRFAKISYFGARVPIATLRGLFGPEIGVLPSSYALDAGDTAGEIHLAHVHKAVGIEAVVDHLGLDRADVVAVGDGHNDLEMLAYAGTAVAVEAAPAPLLAEADLVVPGPAGGGVARAFERLGLLGTASIAGETA</sequence>